<dbReference type="EMBL" id="ANOH01000230">
    <property type="protein sequence ID" value="EMI55067.1"/>
    <property type="molecule type" value="Genomic_DNA"/>
</dbReference>
<dbReference type="PROSITE" id="PS50043">
    <property type="entry name" value="HTH_LUXR_2"/>
    <property type="match status" value="1"/>
</dbReference>
<dbReference type="Proteomes" id="UP000011885">
    <property type="component" value="Unassembled WGS sequence"/>
</dbReference>
<dbReference type="InterPro" id="IPR016032">
    <property type="entry name" value="Sig_transdc_resp-reg_C-effctor"/>
</dbReference>
<dbReference type="InterPro" id="IPR011006">
    <property type="entry name" value="CheY-like_superfamily"/>
</dbReference>
<dbReference type="PANTHER" id="PTHR43214:SF43">
    <property type="entry name" value="TWO-COMPONENT RESPONSE REGULATOR"/>
    <property type="match status" value="1"/>
</dbReference>
<keyword evidence="1 3" id="KW-0597">Phosphoprotein</keyword>
<dbReference type="GO" id="GO:0003677">
    <property type="term" value="F:DNA binding"/>
    <property type="evidence" value="ECO:0007669"/>
    <property type="project" value="UniProtKB-KW"/>
</dbReference>
<dbReference type="SMART" id="SM00448">
    <property type="entry name" value="REC"/>
    <property type="match status" value="1"/>
</dbReference>
<dbReference type="InterPro" id="IPR058245">
    <property type="entry name" value="NreC/VraR/RcsB-like_REC"/>
</dbReference>
<name>M5U0T6_9BACT</name>
<keyword evidence="2" id="KW-0238">DNA-binding</keyword>
<dbReference type="RefSeq" id="WP_008680765.1">
    <property type="nucleotide sequence ID" value="NZ_ANOH01000230.1"/>
</dbReference>
<dbReference type="SUPFAM" id="SSF52172">
    <property type="entry name" value="CheY-like"/>
    <property type="match status" value="1"/>
</dbReference>
<comment type="caution">
    <text evidence="6">The sequence shown here is derived from an EMBL/GenBank/DDBJ whole genome shotgun (WGS) entry which is preliminary data.</text>
</comment>
<protein>
    <submittedName>
        <fullName evidence="6">Two component transcriptional regulator, LuxR family</fullName>
    </submittedName>
</protein>
<dbReference type="PANTHER" id="PTHR43214">
    <property type="entry name" value="TWO-COMPONENT RESPONSE REGULATOR"/>
    <property type="match status" value="1"/>
</dbReference>
<dbReference type="PRINTS" id="PR00038">
    <property type="entry name" value="HTHLUXR"/>
</dbReference>
<dbReference type="PROSITE" id="PS50110">
    <property type="entry name" value="RESPONSE_REGULATORY"/>
    <property type="match status" value="1"/>
</dbReference>
<proteinExistence type="predicted"/>
<dbReference type="PATRIC" id="fig|1263870.3.peg.3734"/>
<dbReference type="Pfam" id="PF00072">
    <property type="entry name" value="Response_reg"/>
    <property type="match status" value="1"/>
</dbReference>
<dbReference type="Pfam" id="PF00196">
    <property type="entry name" value="GerE"/>
    <property type="match status" value="1"/>
</dbReference>
<dbReference type="SMART" id="SM00421">
    <property type="entry name" value="HTH_LUXR"/>
    <property type="match status" value="1"/>
</dbReference>
<dbReference type="GO" id="GO:0000160">
    <property type="term" value="P:phosphorelay signal transduction system"/>
    <property type="evidence" value="ECO:0007669"/>
    <property type="project" value="InterPro"/>
</dbReference>
<dbReference type="InterPro" id="IPR000792">
    <property type="entry name" value="Tscrpt_reg_LuxR_C"/>
</dbReference>
<evidence type="ECO:0000259" key="4">
    <source>
        <dbReference type="PROSITE" id="PS50043"/>
    </source>
</evidence>
<sequence length="226" mass="24811">MPSENEPKSGKSTIEIWIVEDNARFRNATVRGLRLLADDVVANEFSNCEDAIAAIDEGNSPDVFLMDIDLPGIDGIDGIGEIKQRLPDATVLILTVFEDDEKIFRALKAGASGYCLKSDSIARVCEAIEQVLQGAAPIHPRIAGRVLKMFAELAPEQPDYGLNTREQTVLEAMTRGLVRKQIASELDLNLHTLDYVTRCIYRKLHVNGATAAVALAIRERLVDPPT</sequence>
<dbReference type="SUPFAM" id="SSF46894">
    <property type="entry name" value="C-terminal effector domain of the bipartite response regulators"/>
    <property type="match status" value="1"/>
</dbReference>
<evidence type="ECO:0000313" key="6">
    <source>
        <dbReference type="EMBL" id="EMI55067.1"/>
    </source>
</evidence>
<evidence type="ECO:0000259" key="5">
    <source>
        <dbReference type="PROSITE" id="PS50110"/>
    </source>
</evidence>
<dbReference type="GO" id="GO:0006355">
    <property type="term" value="P:regulation of DNA-templated transcription"/>
    <property type="evidence" value="ECO:0007669"/>
    <property type="project" value="InterPro"/>
</dbReference>
<organism evidence="6 7">
    <name type="scientific">Rhodopirellula sallentina SM41</name>
    <dbReference type="NCBI Taxonomy" id="1263870"/>
    <lineage>
        <taxon>Bacteria</taxon>
        <taxon>Pseudomonadati</taxon>
        <taxon>Planctomycetota</taxon>
        <taxon>Planctomycetia</taxon>
        <taxon>Pirellulales</taxon>
        <taxon>Pirellulaceae</taxon>
        <taxon>Rhodopirellula</taxon>
    </lineage>
</organism>
<dbReference type="Gene3D" id="3.40.50.2300">
    <property type="match status" value="1"/>
</dbReference>
<dbReference type="InterPro" id="IPR001789">
    <property type="entry name" value="Sig_transdc_resp-reg_receiver"/>
</dbReference>
<dbReference type="CDD" id="cd17535">
    <property type="entry name" value="REC_NarL-like"/>
    <property type="match status" value="1"/>
</dbReference>
<evidence type="ECO:0000256" key="3">
    <source>
        <dbReference type="PROSITE-ProRule" id="PRU00169"/>
    </source>
</evidence>
<reference evidence="6 7" key="1">
    <citation type="journal article" date="2013" name="Mar. Genomics">
        <title>Expression of sulfatases in Rhodopirellula baltica and the diversity of sulfatases in the genus Rhodopirellula.</title>
        <authorList>
            <person name="Wegner C.E."/>
            <person name="Richter-Heitmann T."/>
            <person name="Klindworth A."/>
            <person name="Klockow C."/>
            <person name="Richter M."/>
            <person name="Achstetter T."/>
            <person name="Glockner F.O."/>
            <person name="Harder J."/>
        </authorList>
    </citation>
    <scope>NUCLEOTIDE SEQUENCE [LARGE SCALE GENOMIC DNA]</scope>
    <source>
        <strain evidence="6 7">SM41</strain>
    </source>
</reference>
<gene>
    <name evidence="6" type="ORF">RSSM_03507</name>
</gene>
<feature type="modified residue" description="4-aspartylphosphate" evidence="3">
    <location>
        <position position="67"/>
    </location>
</feature>
<dbReference type="InterPro" id="IPR039420">
    <property type="entry name" value="WalR-like"/>
</dbReference>
<evidence type="ECO:0000313" key="7">
    <source>
        <dbReference type="Proteomes" id="UP000011885"/>
    </source>
</evidence>
<accession>M5U0T6</accession>
<dbReference type="OrthoDB" id="275810at2"/>
<feature type="domain" description="HTH luxR-type" evidence="4">
    <location>
        <begin position="155"/>
        <end position="220"/>
    </location>
</feature>
<dbReference type="AlphaFoldDB" id="M5U0T6"/>
<keyword evidence="7" id="KW-1185">Reference proteome</keyword>
<evidence type="ECO:0000256" key="2">
    <source>
        <dbReference type="ARBA" id="ARBA00023125"/>
    </source>
</evidence>
<feature type="domain" description="Response regulatory" evidence="5">
    <location>
        <begin position="15"/>
        <end position="132"/>
    </location>
</feature>
<evidence type="ECO:0000256" key="1">
    <source>
        <dbReference type="ARBA" id="ARBA00022553"/>
    </source>
</evidence>